<evidence type="ECO:0000313" key="2">
    <source>
        <dbReference type="EMBL" id="KPM11368.1"/>
    </source>
</evidence>
<feature type="region of interest" description="Disordered" evidence="1">
    <location>
        <begin position="1"/>
        <end position="39"/>
    </location>
</feature>
<sequence length="113" mass="13002">MGSPSKLSSDRQMISCPQPPSSTSSSRSEALNRTQHRGSIDCNGTIQLTIIDPLIADASSSIKKNLQERLNQEHRLTVSMLEKTLTDYYQRREQDRHRLQQQQHQQKRLITKN</sequence>
<dbReference type="EMBL" id="JXLN01017019">
    <property type="protein sequence ID" value="KPM11368.1"/>
    <property type="molecule type" value="Genomic_DNA"/>
</dbReference>
<feature type="compositionally biased region" description="Polar residues" evidence="1">
    <location>
        <begin position="1"/>
        <end position="12"/>
    </location>
</feature>
<accession>A0A132AK19</accession>
<evidence type="ECO:0000313" key="3">
    <source>
        <dbReference type="Proteomes" id="UP000616769"/>
    </source>
</evidence>
<comment type="caution">
    <text evidence="2">The sequence shown here is derived from an EMBL/GenBank/DDBJ whole genome shotgun (WGS) entry which is preliminary data.</text>
</comment>
<dbReference type="Proteomes" id="UP000616769">
    <property type="component" value="Unassembled WGS sequence"/>
</dbReference>
<gene>
    <name evidence="2" type="ORF">QR98_0099390</name>
</gene>
<dbReference type="OrthoDB" id="21502at2759"/>
<feature type="region of interest" description="Disordered" evidence="1">
    <location>
        <begin position="93"/>
        <end position="113"/>
    </location>
</feature>
<proteinExistence type="predicted"/>
<name>A0A132AK19_SARSC</name>
<reference evidence="2 3" key="1">
    <citation type="journal article" date="2015" name="Parasit. Vectors">
        <title>Draft genome of the scabies mite.</title>
        <authorList>
            <person name="Rider S.D.Jr."/>
            <person name="Morgan M.S."/>
            <person name="Arlian L.G."/>
        </authorList>
    </citation>
    <scope>NUCLEOTIDE SEQUENCE [LARGE SCALE GENOMIC DNA]</scope>
    <source>
        <strain evidence="2">Arlian Lab</strain>
    </source>
</reference>
<organism evidence="2 3">
    <name type="scientific">Sarcoptes scabiei</name>
    <name type="common">Itch mite</name>
    <name type="synonym">Acarus scabiei</name>
    <dbReference type="NCBI Taxonomy" id="52283"/>
    <lineage>
        <taxon>Eukaryota</taxon>
        <taxon>Metazoa</taxon>
        <taxon>Ecdysozoa</taxon>
        <taxon>Arthropoda</taxon>
        <taxon>Chelicerata</taxon>
        <taxon>Arachnida</taxon>
        <taxon>Acari</taxon>
        <taxon>Acariformes</taxon>
        <taxon>Sarcoptiformes</taxon>
        <taxon>Astigmata</taxon>
        <taxon>Psoroptidia</taxon>
        <taxon>Sarcoptoidea</taxon>
        <taxon>Sarcoptidae</taxon>
        <taxon>Sarcoptinae</taxon>
        <taxon>Sarcoptes</taxon>
    </lineage>
</organism>
<dbReference type="AlphaFoldDB" id="A0A132AK19"/>
<dbReference type="VEuPathDB" id="VectorBase:SSCA003313"/>
<protein>
    <submittedName>
        <fullName evidence="2">Uncharacterized protein</fullName>
    </submittedName>
</protein>
<evidence type="ECO:0000256" key="1">
    <source>
        <dbReference type="SAM" id="MobiDB-lite"/>
    </source>
</evidence>